<dbReference type="InterPro" id="IPR035919">
    <property type="entry name" value="EAL_sf"/>
</dbReference>
<dbReference type="SMART" id="SM00052">
    <property type="entry name" value="EAL"/>
    <property type="match status" value="1"/>
</dbReference>
<dbReference type="GO" id="GO:0071111">
    <property type="term" value="F:cyclic-guanylate-specific phosphodiesterase activity"/>
    <property type="evidence" value="ECO:0007669"/>
    <property type="project" value="UniProtKB-EC"/>
</dbReference>
<comment type="subcellular location">
    <subcellularLocation>
        <location evidence="1">Cell membrane</location>
        <topology evidence="1">Multi-pass membrane protein</topology>
    </subcellularLocation>
</comment>
<evidence type="ECO:0000313" key="12">
    <source>
        <dbReference type="EMBL" id="SBV65003.1"/>
    </source>
</evidence>
<evidence type="ECO:0000313" key="13">
    <source>
        <dbReference type="EMBL" id="SBV68999.1"/>
    </source>
</evidence>
<protein>
    <recommendedName>
        <fullName evidence="2">cyclic-guanylate-specific phosphodiesterase</fullName>
        <ecNumber evidence="2">3.1.4.52</ecNumber>
    </recommendedName>
</protein>
<dbReference type="AlphaFoldDB" id="A0A212IQP7"/>
<evidence type="ECO:0000256" key="7">
    <source>
        <dbReference type="ARBA" id="ARBA00022989"/>
    </source>
</evidence>
<keyword evidence="6" id="KW-0378">Hydrolase</keyword>
<gene>
    <name evidence="13" type="primary">rtn</name>
    <name evidence="12" type="ORF">KL86CIT2_390229</name>
    <name evidence="13" type="ORF">KM92CIT3_81196</name>
</gene>
<dbReference type="EMBL" id="FLUB01000020">
    <property type="protein sequence ID" value="SBV68999.1"/>
    <property type="molecule type" value="Genomic_DNA"/>
</dbReference>
<keyword evidence="7 10" id="KW-1133">Transmembrane helix</keyword>
<evidence type="ECO:0000256" key="5">
    <source>
        <dbReference type="ARBA" id="ARBA00022692"/>
    </source>
</evidence>
<dbReference type="Pfam" id="PF00563">
    <property type="entry name" value="EAL"/>
    <property type="match status" value="1"/>
</dbReference>
<comment type="catalytic activity">
    <reaction evidence="9">
        <text>3',3'-c-di-GMP + H2O = 5'-phosphoguanylyl(3'-&gt;5')guanosine + H(+)</text>
        <dbReference type="Rhea" id="RHEA:24902"/>
        <dbReference type="ChEBI" id="CHEBI:15377"/>
        <dbReference type="ChEBI" id="CHEBI:15378"/>
        <dbReference type="ChEBI" id="CHEBI:58754"/>
        <dbReference type="ChEBI" id="CHEBI:58805"/>
        <dbReference type="EC" id="3.1.4.52"/>
    </reaction>
</comment>
<evidence type="ECO:0000256" key="2">
    <source>
        <dbReference type="ARBA" id="ARBA00012282"/>
    </source>
</evidence>
<dbReference type="Gene3D" id="3.20.20.450">
    <property type="entry name" value="EAL domain"/>
    <property type="match status" value="1"/>
</dbReference>
<evidence type="ECO:0000256" key="9">
    <source>
        <dbReference type="ARBA" id="ARBA00034290"/>
    </source>
</evidence>
<evidence type="ECO:0000256" key="8">
    <source>
        <dbReference type="ARBA" id="ARBA00023136"/>
    </source>
</evidence>
<dbReference type="Pfam" id="PF12792">
    <property type="entry name" value="CSS-motif"/>
    <property type="match status" value="1"/>
</dbReference>
<dbReference type="EMBL" id="FLUA01000037">
    <property type="protein sequence ID" value="SBV65003.1"/>
    <property type="molecule type" value="Genomic_DNA"/>
</dbReference>
<dbReference type="InterPro" id="IPR001633">
    <property type="entry name" value="EAL_dom"/>
</dbReference>
<feature type="domain" description="EAL" evidence="11">
    <location>
        <begin position="262"/>
        <end position="515"/>
    </location>
</feature>
<dbReference type="NCBIfam" id="NF007839">
    <property type="entry name" value="PRK10551.1"/>
    <property type="match status" value="1"/>
</dbReference>
<dbReference type="GO" id="GO:0005886">
    <property type="term" value="C:plasma membrane"/>
    <property type="evidence" value="ECO:0007669"/>
    <property type="project" value="UniProtKB-SubCell"/>
</dbReference>
<keyword evidence="5 10" id="KW-0812">Transmembrane</keyword>
<evidence type="ECO:0000259" key="11">
    <source>
        <dbReference type="PROSITE" id="PS50883"/>
    </source>
</evidence>
<dbReference type="EC" id="3.1.4.52" evidence="2"/>
<dbReference type="InterPro" id="IPR050706">
    <property type="entry name" value="Cyclic-di-GMP_PDE-like"/>
</dbReference>
<dbReference type="InterPro" id="IPR024744">
    <property type="entry name" value="CSS-motif_dom"/>
</dbReference>
<evidence type="ECO:0000256" key="6">
    <source>
        <dbReference type="ARBA" id="ARBA00022801"/>
    </source>
</evidence>
<name>A0A212IQP7_9ENTR</name>
<feature type="transmembrane region" description="Helical" evidence="10">
    <location>
        <begin position="12"/>
        <end position="34"/>
    </location>
</feature>
<keyword evidence="3" id="KW-1003">Cell membrane</keyword>
<dbReference type="RefSeq" id="WP_003840059.1">
    <property type="nucleotide sequence ID" value="NZ_LT598671.1"/>
</dbReference>
<evidence type="ECO:0000256" key="3">
    <source>
        <dbReference type="ARBA" id="ARBA00022475"/>
    </source>
</evidence>
<keyword evidence="8 10" id="KW-0472">Membrane</keyword>
<organism evidence="13">
    <name type="scientific">uncultured Citrobacter sp</name>
    <dbReference type="NCBI Taxonomy" id="200446"/>
    <lineage>
        <taxon>Bacteria</taxon>
        <taxon>Pseudomonadati</taxon>
        <taxon>Pseudomonadota</taxon>
        <taxon>Gammaproteobacteria</taxon>
        <taxon>Enterobacterales</taxon>
        <taxon>Enterobacteriaceae</taxon>
        <taxon>Citrobacter</taxon>
        <taxon>environmental samples</taxon>
    </lineage>
</organism>
<dbReference type="PROSITE" id="PS50883">
    <property type="entry name" value="EAL"/>
    <property type="match status" value="1"/>
</dbReference>
<reference evidence="13" key="1">
    <citation type="submission" date="2016-04" db="EMBL/GenBank/DDBJ databases">
        <authorList>
            <person name="Evans L.H."/>
            <person name="Alamgir A."/>
            <person name="Owens N."/>
            <person name="Weber N.D."/>
            <person name="Virtaneva K."/>
            <person name="Barbian K."/>
            <person name="Babar A."/>
            <person name="Rosenke K."/>
        </authorList>
    </citation>
    <scope>NUCLEOTIDE SEQUENCE</scope>
    <source>
        <strain evidence="12">86-2</strain>
        <strain evidence="13">92-3</strain>
    </source>
</reference>
<evidence type="ECO:0000256" key="4">
    <source>
        <dbReference type="ARBA" id="ARBA00022636"/>
    </source>
</evidence>
<evidence type="ECO:0000256" key="1">
    <source>
        <dbReference type="ARBA" id="ARBA00004651"/>
    </source>
</evidence>
<keyword evidence="4" id="KW-0973">c-di-GMP</keyword>
<dbReference type="SUPFAM" id="SSF141868">
    <property type="entry name" value="EAL domain-like"/>
    <property type="match status" value="1"/>
</dbReference>
<evidence type="ECO:0000256" key="10">
    <source>
        <dbReference type="SAM" id="Phobius"/>
    </source>
</evidence>
<dbReference type="CDD" id="cd01948">
    <property type="entry name" value="EAL"/>
    <property type="match status" value="1"/>
</dbReference>
<proteinExistence type="predicted"/>
<dbReference type="PANTHER" id="PTHR33121">
    <property type="entry name" value="CYCLIC DI-GMP PHOSPHODIESTERASE PDEF"/>
    <property type="match status" value="1"/>
</dbReference>
<feature type="transmembrane region" description="Helical" evidence="10">
    <location>
        <begin position="236"/>
        <end position="258"/>
    </location>
</feature>
<accession>A0A212IQP7</accession>
<dbReference type="PANTHER" id="PTHR33121:SF73">
    <property type="entry name" value="CYCLIC DI-GMP PHOSPHODIESTERASE PDEN-RELATED"/>
    <property type="match status" value="1"/>
</dbReference>
<sequence>MLRRSSSSDRKLLLTCVITGIVVALLVSSLQFFMSWHQRNAKYDTLTSNIQNYIESFFADLETTTNTLQPLVKDTCSQASAQLTSSAAFSLNVRAFLLVKDGIAFCSSATGSMNTPLQQLVPVLDMTKDIDMDLQPGTPMMPNKPAILIWYRNHSLQNSGVFATLNVNLAPYLLYNARQDDFNGVALIVGKTAITTFSKQLIPVSELPALPSYNAALSTFPLEVRFYADRWTYKDVGYAIMLGCMAGIMTALLLWYYIYAVRLRPGKDILNAIKHNQFYVVYQPVVEVQTLEVKGVEVLLRWHHPTTGEIPPDAFIHYAESQKMIVPLTQHLFKLIAQDAPMLQKVLPAGAKLGINIAPTHLHGETFKDDIQRLYACLPANYFQLVLEITERDMLHQNKAIELFEWLHSAGFEIAIDDFGTGHSALIYLERFTVDYLKIDRGFINAIGTETLTSPVLDAVLTLSKRLNMLTVAEGVETPEQARWLRERGVHFFQGYWISRPLKLADFVRWMAQPNKPTW</sequence>